<name>A0A511YG82_9FLAO</name>
<evidence type="ECO:0000313" key="2">
    <source>
        <dbReference type="Proteomes" id="UP000321150"/>
    </source>
</evidence>
<proteinExistence type="predicted"/>
<dbReference type="Proteomes" id="UP000321150">
    <property type="component" value="Unassembled WGS sequence"/>
</dbReference>
<organism evidence="1 2">
    <name type="scientific">Chryseobacterium lathyri</name>
    <dbReference type="NCBI Taxonomy" id="395933"/>
    <lineage>
        <taxon>Bacteria</taxon>
        <taxon>Pseudomonadati</taxon>
        <taxon>Bacteroidota</taxon>
        <taxon>Flavobacteriia</taxon>
        <taxon>Flavobacteriales</taxon>
        <taxon>Weeksellaceae</taxon>
        <taxon>Chryseobacterium group</taxon>
        <taxon>Chryseobacterium</taxon>
    </lineage>
</organism>
<dbReference type="RefSeq" id="WP_111961021.1">
    <property type="nucleotide sequence ID" value="NZ_BJYI01000030.1"/>
</dbReference>
<gene>
    <name evidence="1" type="ORF">CLA01_42890</name>
</gene>
<sequence>MVIEKRISDWENILIDTSILCALFAFVEGSSTDVKFNFVHTLIKYLSGSKTSSSKERKFLITSITVSEILSKENDSEKVRKIIKLLDSNNVEFIDFDLDTSLLLNHDLYEYLPKAKLNEFAASMGFKTGDFMMAREWITKDMMIIENGKNSNVDVILTCDKKTFYPISEKCCVFTALAYEEYFNHEHGIMLSYNHSHARSENIKL</sequence>
<evidence type="ECO:0008006" key="3">
    <source>
        <dbReference type="Google" id="ProtNLM"/>
    </source>
</evidence>
<protein>
    <recommendedName>
        <fullName evidence="3">PIN domain-containing protein</fullName>
    </recommendedName>
</protein>
<dbReference type="OrthoDB" id="1494932at2"/>
<dbReference type="EMBL" id="BJYI01000030">
    <property type="protein sequence ID" value="GEN74217.1"/>
    <property type="molecule type" value="Genomic_DNA"/>
</dbReference>
<reference evidence="1 2" key="1">
    <citation type="submission" date="2019-07" db="EMBL/GenBank/DDBJ databases">
        <title>Whole genome shotgun sequence of Chryseobacterium lathyri NBRC 105250.</title>
        <authorList>
            <person name="Hosoyama A."/>
            <person name="Uohara A."/>
            <person name="Ohji S."/>
            <person name="Ichikawa N."/>
        </authorList>
    </citation>
    <scope>NUCLEOTIDE SEQUENCE [LARGE SCALE GENOMIC DNA]</scope>
    <source>
        <strain evidence="1 2">NBRC 105250</strain>
    </source>
</reference>
<evidence type="ECO:0000313" key="1">
    <source>
        <dbReference type="EMBL" id="GEN74217.1"/>
    </source>
</evidence>
<dbReference type="AlphaFoldDB" id="A0A511YG82"/>
<accession>A0A511YG82</accession>
<comment type="caution">
    <text evidence="1">The sequence shown here is derived from an EMBL/GenBank/DDBJ whole genome shotgun (WGS) entry which is preliminary data.</text>
</comment>